<dbReference type="AlphaFoldDB" id="A0A2J0L2R3"/>
<comment type="caution">
    <text evidence="14">The sequence shown here is derived from an EMBL/GenBank/DDBJ whole genome shotgun (WGS) entry which is preliminary data.</text>
</comment>
<keyword evidence="3 10" id="KW-0813">Transport</keyword>
<dbReference type="PANTHER" id="PTHR10906">
    <property type="entry name" value="SECY/SEC61-ALPHA FAMILY MEMBER"/>
    <property type="match status" value="1"/>
</dbReference>
<keyword evidence="7 10" id="KW-0811">Translocation</keyword>
<comment type="subunit">
    <text evidence="10">Component of the Sec protein translocase complex. Heterotrimer consisting of SecY, SecE and SecG subunits. The heterotrimers can form oligomers, although 1 heterotrimer is thought to be able to translocate proteins. Interacts with the ribosome. Interacts with SecDF, and other proteins may be involved. Interacts with SecA.</text>
</comment>
<evidence type="ECO:0000256" key="11">
    <source>
        <dbReference type="RuleBase" id="RU000537"/>
    </source>
</evidence>
<dbReference type="EMBL" id="PEWV01000008">
    <property type="protein sequence ID" value="PIU42383.1"/>
    <property type="molecule type" value="Genomic_DNA"/>
</dbReference>
<dbReference type="GO" id="GO:0006605">
    <property type="term" value="P:protein targeting"/>
    <property type="evidence" value="ECO:0007669"/>
    <property type="project" value="UniProtKB-UniRule"/>
</dbReference>
<dbReference type="Gene3D" id="1.10.3370.10">
    <property type="entry name" value="SecY subunit domain"/>
    <property type="match status" value="1"/>
</dbReference>
<dbReference type="PIRSF" id="PIRSF004557">
    <property type="entry name" value="SecY"/>
    <property type="match status" value="1"/>
</dbReference>
<feature type="transmembrane region" description="Helical" evidence="10">
    <location>
        <begin position="118"/>
        <end position="137"/>
    </location>
</feature>
<evidence type="ECO:0000256" key="3">
    <source>
        <dbReference type="ARBA" id="ARBA00022448"/>
    </source>
</evidence>
<evidence type="ECO:0000256" key="4">
    <source>
        <dbReference type="ARBA" id="ARBA00022692"/>
    </source>
</evidence>
<evidence type="ECO:0000256" key="8">
    <source>
        <dbReference type="ARBA" id="ARBA00023136"/>
    </source>
</evidence>
<accession>A0A2J0L2R3</accession>
<feature type="transmembrane region" description="Helical" evidence="10">
    <location>
        <begin position="280"/>
        <end position="301"/>
    </location>
</feature>
<keyword evidence="4 10" id="KW-0812">Transmembrane</keyword>
<evidence type="ECO:0000256" key="10">
    <source>
        <dbReference type="HAMAP-Rule" id="MF_01465"/>
    </source>
</evidence>
<dbReference type="Pfam" id="PF00344">
    <property type="entry name" value="SecY"/>
    <property type="match status" value="1"/>
</dbReference>
<dbReference type="Proteomes" id="UP000230052">
    <property type="component" value="Unassembled WGS sequence"/>
</dbReference>
<evidence type="ECO:0000256" key="13">
    <source>
        <dbReference type="RuleBase" id="RU004349"/>
    </source>
</evidence>
<comment type="similarity">
    <text evidence="2 10 13">Belongs to the SecY/SEC61-alpha family.</text>
</comment>
<dbReference type="PROSITE" id="PS00756">
    <property type="entry name" value="SECY_2"/>
    <property type="match status" value="1"/>
</dbReference>
<evidence type="ECO:0000256" key="7">
    <source>
        <dbReference type="ARBA" id="ARBA00023010"/>
    </source>
</evidence>
<proteinExistence type="inferred from homology"/>
<keyword evidence="5 10" id="KW-0653">Protein transport</keyword>
<comment type="subcellular location">
    <subcellularLocation>
        <location evidence="10">Cell membrane</location>
        <topology evidence="10">Multi-pass membrane protein</topology>
    </subcellularLocation>
    <subcellularLocation>
        <location evidence="1 12">Membrane</location>
        <topology evidence="1 12">Multi-pass membrane protein</topology>
    </subcellularLocation>
</comment>
<keyword evidence="6 10" id="KW-1133">Transmembrane helix</keyword>
<feature type="transmembrane region" description="Helical" evidence="10">
    <location>
        <begin position="157"/>
        <end position="176"/>
    </location>
</feature>
<comment type="function">
    <text evidence="10 11">The central subunit of the protein translocation channel SecYEG. Consists of two halves formed by TMs 1-5 and 6-10. These two domains form a lateral gate at the front which open onto the bilayer between TMs 2 and 7, and are clamped together by SecE at the back. The channel is closed by both a pore ring composed of hydrophobic SecY resides and a short helix (helix 2A) on the extracellular side of the membrane which forms a plug. The plug probably moves laterally to allow the channel to open. The ring and the pore may move independently.</text>
</comment>
<gene>
    <name evidence="10" type="primary">secY</name>
    <name evidence="14" type="ORF">COS99_00550</name>
</gene>
<dbReference type="InterPro" id="IPR023201">
    <property type="entry name" value="SecY_dom_sf"/>
</dbReference>
<dbReference type="NCBIfam" id="TIGR00967">
    <property type="entry name" value="3a0501s007"/>
    <property type="match status" value="1"/>
</dbReference>
<evidence type="ECO:0000256" key="1">
    <source>
        <dbReference type="ARBA" id="ARBA00004141"/>
    </source>
</evidence>
<dbReference type="FunFam" id="1.10.3370.10:FF:000001">
    <property type="entry name" value="Preprotein translocase subunit SecY"/>
    <property type="match status" value="1"/>
</dbReference>
<evidence type="ECO:0000313" key="14">
    <source>
        <dbReference type="EMBL" id="PIU42383.1"/>
    </source>
</evidence>
<evidence type="ECO:0000313" key="15">
    <source>
        <dbReference type="Proteomes" id="UP000230052"/>
    </source>
</evidence>
<reference evidence="14 15" key="1">
    <citation type="submission" date="2017-09" db="EMBL/GenBank/DDBJ databases">
        <title>Depth-based differentiation of microbial function through sediment-hosted aquifers and enrichment of novel symbionts in the deep terrestrial subsurface.</title>
        <authorList>
            <person name="Probst A.J."/>
            <person name="Ladd B."/>
            <person name="Jarett J.K."/>
            <person name="Geller-Mcgrath D.E."/>
            <person name="Sieber C.M."/>
            <person name="Emerson J.B."/>
            <person name="Anantharaman K."/>
            <person name="Thomas B.C."/>
            <person name="Malmstrom R."/>
            <person name="Stieglmeier M."/>
            <person name="Klingl A."/>
            <person name="Woyke T."/>
            <person name="Ryan C.M."/>
            <person name="Banfield J.F."/>
        </authorList>
    </citation>
    <scope>NUCLEOTIDE SEQUENCE [LARGE SCALE GENOMIC DNA]</scope>
    <source>
        <strain evidence="14">CG07_land_8_20_14_0_80_42_15</strain>
    </source>
</reference>
<dbReference type="HAMAP" id="MF_01465">
    <property type="entry name" value="SecY"/>
    <property type="match status" value="1"/>
</dbReference>
<dbReference type="InterPro" id="IPR030659">
    <property type="entry name" value="SecY_CS"/>
</dbReference>
<organism evidence="14 15">
    <name type="scientific">Candidatus Aquitaenariimonas noxiae</name>
    <dbReference type="NCBI Taxonomy" id="1974741"/>
    <lineage>
        <taxon>Bacteria</taxon>
        <taxon>Pseudomonadati</taxon>
        <taxon>Candidatus Omnitrophota</taxon>
        <taxon>Candidatus Aquitaenariimonas</taxon>
    </lineage>
</organism>
<evidence type="ECO:0000256" key="6">
    <source>
        <dbReference type="ARBA" id="ARBA00022989"/>
    </source>
</evidence>
<feature type="transmembrane region" description="Helical" evidence="10">
    <location>
        <begin position="375"/>
        <end position="393"/>
    </location>
</feature>
<evidence type="ECO:0000256" key="12">
    <source>
        <dbReference type="RuleBase" id="RU003484"/>
    </source>
</evidence>
<evidence type="ECO:0000256" key="9">
    <source>
        <dbReference type="ARBA" id="ARBA00039733"/>
    </source>
</evidence>
<keyword evidence="8 10" id="KW-0472">Membrane</keyword>
<comment type="caution">
    <text evidence="10">Lacks conserved residue(s) required for the propagation of feature annotation.</text>
</comment>
<dbReference type="SUPFAM" id="SSF103491">
    <property type="entry name" value="Preprotein translocase SecY subunit"/>
    <property type="match status" value="1"/>
</dbReference>
<dbReference type="InterPro" id="IPR026593">
    <property type="entry name" value="SecY"/>
</dbReference>
<dbReference type="GO" id="GO:0043952">
    <property type="term" value="P:protein transport by the Sec complex"/>
    <property type="evidence" value="ECO:0007669"/>
    <property type="project" value="UniProtKB-UniRule"/>
</dbReference>
<feature type="transmembrane region" description="Helical" evidence="10">
    <location>
        <begin position="188"/>
        <end position="208"/>
    </location>
</feature>
<feature type="transmembrane region" description="Helical" evidence="10">
    <location>
        <begin position="321"/>
        <end position="342"/>
    </location>
</feature>
<evidence type="ECO:0000256" key="2">
    <source>
        <dbReference type="ARBA" id="ARBA00005751"/>
    </source>
</evidence>
<dbReference type="PRINTS" id="PR00303">
    <property type="entry name" value="SECYTRNLCASE"/>
</dbReference>
<evidence type="ECO:0000256" key="5">
    <source>
        <dbReference type="ARBA" id="ARBA00022927"/>
    </source>
</evidence>
<dbReference type="GO" id="GO:0005886">
    <property type="term" value="C:plasma membrane"/>
    <property type="evidence" value="ECO:0007669"/>
    <property type="project" value="UniProtKB-SubCell"/>
</dbReference>
<dbReference type="PROSITE" id="PS00755">
    <property type="entry name" value="SECY_1"/>
    <property type="match status" value="1"/>
</dbReference>
<dbReference type="GO" id="GO:0065002">
    <property type="term" value="P:intracellular protein transmembrane transport"/>
    <property type="evidence" value="ECO:0007669"/>
    <property type="project" value="UniProtKB-UniRule"/>
</dbReference>
<name>A0A2J0L2R3_9BACT</name>
<feature type="transmembrane region" description="Helical" evidence="10">
    <location>
        <begin position="74"/>
        <end position="98"/>
    </location>
</feature>
<protein>
    <recommendedName>
        <fullName evidence="9 10">Protein translocase subunit SecY</fullName>
    </recommendedName>
</protein>
<sequence>MLQAFWNLFKIPDLKKKILFTLALIGVYRVGAYIPTPGVDGAMLAQFFNNMSQTQGGTLFGIMNMFSGGAMEKLTIFALGIMPYISASIILQLLVTIIPALERMSKEGEAGQKKMIQYTRYGTIILSVIQAFFIALWLENPARFQGLKIVEFPGWSFRILTVITLTSGTAFIMWLGEQIQEKGVGNGISLIITVGIISRIPTAMYQLMSLLSPFNPQRSQLQPFVLILMTVMLFVVVAAVIVITQGQRKIPIQYAKRIVGRKVYGGQSTYIPLRVNQAGVIPIIFAQSIILFPATIAGLVANPMMQKIAGSLSRENIVYNVVYSTLIIFFCYFYTAITFNPINVSENMKKYGGFVPGIRPGRATAEYLDFIMTRITLPGAVFLAIIAIFPSIISGWLKIPYLVASFFGGTGLLIIVGVILDTMRQLESHLLMRHYEGFMKHGRIRGRR</sequence>
<keyword evidence="10" id="KW-1003">Cell membrane</keyword>
<dbReference type="InterPro" id="IPR002208">
    <property type="entry name" value="SecY/SEC61-alpha"/>
</dbReference>
<feature type="transmembrane region" description="Helical" evidence="10">
    <location>
        <begin position="220"/>
        <end position="243"/>
    </location>
</feature>
<feature type="transmembrane region" description="Helical" evidence="10">
    <location>
        <begin position="399"/>
        <end position="420"/>
    </location>
</feature>